<dbReference type="InterPro" id="IPR045087">
    <property type="entry name" value="Cu-oxidase_fam"/>
</dbReference>
<name>A0A0V1PQ65_9ASCO</name>
<keyword evidence="9 18" id="KW-0732">Signal</keyword>
<dbReference type="GO" id="GO:0010106">
    <property type="term" value="P:cellular response to iron ion starvation"/>
    <property type="evidence" value="ECO:0007669"/>
    <property type="project" value="TreeGrafter"/>
</dbReference>
<keyword evidence="5" id="KW-1003">Cell membrane</keyword>
<evidence type="ECO:0000256" key="3">
    <source>
        <dbReference type="ARBA" id="ARBA00010609"/>
    </source>
</evidence>
<evidence type="ECO:0000256" key="4">
    <source>
        <dbReference type="ARBA" id="ARBA00022448"/>
    </source>
</evidence>
<evidence type="ECO:0000256" key="13">
    <source>
        <dbReference type="ARBA" id="ARBA00023004"/>
    </source>
</evidence>
<keyword evidence="8" id="KW-0479">Metal-binding</keyword>
<accession>A0A0V1PQ65</accession>
<dbReference type="PROSITE" id="PS00079">
    <property type="entry name" value="MULTICOPPER_OXIDASE1"/>
    <property type="match status" value="2"/>
</dbReference>
<proteinExistence type="inferred from homology"/>
<keyword evidence="13" id="KW-0408">Iron</keyword>
<keyword evidence="10" id="KW-0677">Repeat</keyword>
<keyword evidence="16" id="KW-0472">Membrane</keyword>
<dbReference type="InterPro" id="IPR008972">
    <property type="entry name" value="Cupredoxin"/>
</dbReference>
<evidence type="ECO:0000256" key="9">
    <source>
        <dbReference type="ARBA" id="ARBA00022729"/>
    </source>
</evidence>
<evidence type="ECO:0000256" key="7">
    <source>
        <dbReference type="ARBA" id="ARBA00022692"/>
    </source>
</evidence>
<dbReference type="CDD" id="cd13851">
    <property type="entry name" value="CuRO_1_Fet3p"/>
    <property type="match status" value="1"/>
</dbReference>
<dbReference type="InterPro" id="IPR001117">
    <property type="entry name" value="Cu-oxidase_2nd"/>
</dbReference>
<comment type="cofactor">
    <cofactor evidence="1">
        <name>Cu cation</name>
        <dbReference type="ChEBI" id="CHEBI:23378"/>
    </cofactor>
</comment>
<protein>
    <recommendedName>
        <fullName evidence="24">Iron transport multicopper oxidase FET3</fullName>
    </recommendedName>
</protein>
<evidence type="ECO:0000256" key="1">
    <source>
        <dbReference type="ARBA" id="ARBA00001935"/>
    </source>
</evidence>
<comment type="similarity">
    <text evidence="3">Belongs to the multicopper oxidase family.</text>
</comment>
<dbReference type="InterPro" id="IPR044130">
    <property type="entry name" value="CuRO_2_Fet3-like"/>
</dbReference>
<evidence type="ECO:0000256" key="15">
    <source>
        <dbReference type="ARBA" id="ARBA00023065"/>
    </source>
</evidence>
<evidence type="ECO:0000256" key="14">
    <source>
        <dbReference type="ARBA" id="ARBA00023008"/>
    </source>
</evidence>
<keyword evidence="23" id="KW-1185">Reference proteome</keyword>
<dbReference type="PANTHER" id="PTHR11709">
    <property type="entry name" value="MULTI-COPPER OXIDASE"/>
    <property type="match status" value="1"/>
</dbReference>
<dbReference type="AlphaFoldDB" id="A0A0V1PQ65"/>
<dbReference type="InterPro" id="IPR011707">
    <property type="entry name" value="Cu-oxidase-like_N"/>
</dbReference>
<evidence type="ECO:0000313" key="22">
    <source>
        <dbReference type="EMBL" id="KRZ98392.1"/>
    </source>
</evidence>
<dbReference type="OrthoDB" id="2121828at2759"/>
<evidence type="ECO:0000256" key="12">
    <source>
        <dbReference type="ARBA" id="ARBA00023002"/>
    </source>
</evidence>
<keyword evidence="14" id="KW-0186">Copper</keyword>
<comment type="subcellular location">
    <subcellularLocation>
        <location evidence="2">Cell membrane</location>
        <topology evidence="2">Single-pass membrane protein</topology>
    </subcellularLocation>
</comment>
<evidence type="ECO:0000259" key="20">
    <source>
        <dbReference type="Pfam" id="PF07731"/>
    </source>
</evidence>
<evidence type="ECO:0000256" key="17">
    <source>
        <dbReference type="ARBA" id="ARBA00023180"/>
    </source>
</evidence>
<evidence type="ECO:0000256" key="8">
    <source>
        <dbReference type="ARBA" id="ARBA00022723"/>
    </source>
</evidence>
<dbReference type="CDD" id="cd13899">
    <property type="entry name" value="CuRO_3_Fet3p"/>
    <property type="match status" value="1"/>
</dbReference>
<dbReference type="GeneID" id="26842857"/>
<evidence type="ECO:0008006" key="24">
    <source>
        <dbReference type="Google" id="ProtNLM"/>
    </source>
</evidence>
<dbReference type="GO" id="GO:0005507">
    <property type="term" value="F:copper ion binding"/>
    <property type="evidence" value="ECO:0007669"/>
    <property type="project" value="InterPro"/>
</dbReference>
<dbReference type="PANTHER" id="PTHR11709:SF361">
    <property type="entry name" value="IRON TRANSPORT MULTICOPPER OXIDASE FET3"/>
    <property type="match status" value="1"/>
</dbReference>
<feature type="domain" description="Plastocyanin-like" evidence="20">
    <location>
        <begin position="359"/>
        <end position="494"/>
    </location>
</feature>
<feature type="domain" description="Plastocyanin-like" evidence="19">
    <location>
        <begin position="151"/>
        <end position="295"/>
    </location>
</feature>
<dbReference type="CDD" id="cd13877">
    <property type="entry name" value="CuRO_2_Fet3p_like"/>
    <property type="match status" value="1"/>
</dbReference>
<dbReference type="Pfam" id="PF07731">
    <property type="entry name" value="Cu-oxidase_2"/>
    <property type="match status" value="1"/>
</dbReference>
<dbReference type="InterPro" id="IPR033138">
    <property type="entry name" value="Cu_oxidase_CS"/>
</dbReference>
<comment type="caution">
    <text evidence="22">The sequence shown here is derived from an EMBL/GenBank/DDBJ whole genome shotgun (WGS) entry which is preliminary data.</text>
</comment>
<feature type="domain" description="Plastocyanin-like" evidence="21">
    <location>
        <begin position="28"/>
        <end position="143"/>
    </location>
</feature>
<dbReference type="FunFam" id="2.60.40.420:FF:000025">
    <property type="entry name" value="FET5p Multicopper oxidase"/>
    <property type="match status" value="1"/>
</dbReference>
<evidence type="ECO:0000256" key="18">
    <source>
        <dbReference type="SAM" id="SignalP"/>
    </source>
</evidence>
<keyword evidence="4" id="KW-0813">Transport</keyword>
<evidence type="ECO:0000256" key="16">
    <source>
        <dbReference type="ARBA" id="ARBA00023136"/>
    </source>
</evidence>
<keyword evidence="11" id="KW-1133">Transmembrane helix</keyword>
<dbReference type="Proteomes" id="UP000054251">
    <property type="component" value="Unassembled WGS sequence"/>
</dbReference>
<evidence type="ECO:0000256" key="5">
    <source>
        <dbReference type="ARBA" id="ARBA00022475"/>
    </source>
</evidence>
<evidence type="ECO:0000256" key="6">
    <source>
        <dbReference type="ARBA" id="ARBA00022496"/>
    </source>
</evidence>
<dbReference type="InterPro" id="IPR011706">
    <property type="entry name" value="Cu-oxidase_C"/>
</dbReference>
<feature type="signal peptide" evidence="18">
    <location>
        <begin position="1"/>
        <end position="18"/>
    </location>
</feature>
<dbReference type="Pfam" id="PF00394">
    <property type="entry name" value="Cu-oxidase"/>
    <property type="match status" value="1"/>
</dbReference>
<dbReference type="InterPro" id="IPR002355">
    <property type="entry name" value="Cu_oxidase_Cu_BS"/>
</dbReference>
<keyword evidence="17" id="KW-0325">Glycoprotein</keyword>
<gene>
    <name evidence="22" type="ORF">AC631_05848</name>
</gene>
<dbReference type="SUPFAM" id="SSF49503">
    <property type="entry name" value="Cupredoxins"/>
    <property type="match status" value="3"/>
</dbReference>
<dbReference type="GO" id="GO:0033573">
    <property type="term" value="C:high-affinity iron permease complex"/>
    <property type="evidence" value="ECO:0007669"/>
    <property type="project" value="TreeGrafter"/>
</dbReference>
<keyword evidence="6" id="KW-0410">Iron transport</keyword>
<keyword evidence="12" id="KW-0560">Oxidoreductase</keyword>
<reference evidence="22 23" key="1">
    <citation type="submission" date="2015-11" db="EMBL/GenBank/DDBJ databases">
        <title>The genome of Debaryomyces fabryi.</title>
        <authorList>
            <person name="Tafer H."/>
            <person name="Lopandic K."/>
        </authorList>
    </citation>
    <scope>NUCLEOTIDE SEQUENCE [LARGE SCALE GENOMIC DNA]</scope>
    <source>
        <strain evidence="22 23">CBS 789</strain>
    </source>
</reference>
<evidence type="ECO:0000256" key="2">
    <source>
        <dbReference type="ARBA" id="ARBA00004162"/>
    </source>
</evidence>
<dbReference type="FunFam" id="2.60.40.420:FF:000024">
    <property type="entry name" value="FET5p Multicopper oxidase"/>
    <property type="match status" value="1"/>
</dbReference>
<feature type="chain" id="PRO_5006884451" description="Iron transport multicopper oxidase FET3" evidence="18">
    <location>
        <begin position="19"/>
        <end position="547"/>
    </location>
</feature>
<evidence type="ECO:0000256" key="10">
    <source>
        <dbReference type="ARBA" id="ARBA00022737"/>
    </source>
</evidence>
<dbReference type="Gene3D" id="2.60.40.420">
    <property type="entry name" value="Cupredoxins - blue copper proteins"/>
    <property type="match status" value="3"/>
</dbReference>
<dbReference type="EMBL" id="LMYN01000301">
    <property type="protein sequence ID" value="KRZ98392.1"/>
    <property type="molecule type" value="Genomic_DNA"/>
</dbReference>
<dbReference type="GO" id="GO:0004322">
    <property type="term" value="F:ferroxidase activity"/>
    <property type="evidence" value="ECO:0007669"/>
    <property type="project" value="TreeGrafter"/>
</dbReference>
<sequence>MKLFGLIFILCVLNLTNAEIHTWYFKTGWVKANPDGVYERNVIGFNDTWPLPTLRVRKGDMVNLYLTNGFDDRNTSIHFHGLFQNGSSQMDGVEMVTQCPIPPGETMLYNFTVSDQTGTYWYHSHTSGQRIDGMRGAFIIEDHDCRYEYDEEVVLTLSDWYHKNTTELLSSYLNPSNSMGAEPIPQNLLFNDTRNNTWHVEPNKTYLVRIINLGGFVSQYLYMEDHEFDVVEIDGVGVEKNTTDMLYITVGQRYGVLIKTKDNADKNFAFMSKLDDSMLMGTIPKDLELNSTNYIIYDDDKMKPEQYIVNELNFLNDFYLKPLSKTKLFDCVDQTITLDVTMGLLSNGINYAFFNNITYIQPKVPTLVTALSAGELASNSLVYGTNTNTFVLRKNDVIDIVVNNYDEMSHPFHLHGHNFQLVARDKIPADESTVPNDHPGFPEYPMMRDTVNVEPSSYIVIRFIADNPGVWFFHCHVDWHLEQGLAMTFVEAPEELQKNPSQALTENNKDICEKSNVPTKGNAAANFNNYLDLKGQNIQLAKKAPEM</sequence>
<dbReference type="GO" id="GO:0033215">
    <property type="term" value="P:reductive iron assimilation"/>
    <property type="evidence" value="ECO:0007669"/>
    <property type="project" value="TreeGrafter"/>
</dbReference>
<organism evidence="22 23">
    <name type="scientific">Debaryomyces fabryi</name>
    <dbReference type="NCBI Taxonomy" id="58627"/>
    <lineage>
        <taxon>Eukaryota</taxon>
        <taxon>Fungi</taxon>
        <taxon>Dikarya</taxon>
        <taxon>Ascomycota</taxon>
        <taxon>Saccharomycotina</taxon>
        <taxon>Pichiomycetes</taxon>
        <taxon>Debaryomycetaceae</taxon>
        <taxon>Debaryomyces</taxon>
    </lineage>
</organism>
<dbReference type="Pfam" id="PF07732">
    <property type="entry name" value="Cu-oxidase_3"/>
    <property type="match status" value="1"/>
</dbReference>
<evidence type="ECO:0000313" key="23">
    <source>
        <dbReference type="Proteomes" id="UP000054251"/>
    </source>
</evidence>
<keyword evidence="7" id="KW-0812">Transmembrane</keyword>
<dbReference type="FunFam" id="2.60.40.420:FF:000022">
    <property type="entry name" value="FET5p Multicopper oxidase"/>
    <property type="match status" value="1"/>
</dbReference>
<dbReference type="PROSITE" id="PS00080">
    <property type="entry name" value="MULTICOPPER_OXIDASE2"/>
    <property type="match status" value="1"/>
</dbReference>
<evidence type="ECO:0000256" key="11">
    <source>
        <dbReference type="ARBA" id="ARBA00022989"/>
    </source>
</evidence>
<evidence type="ECO:0000259" key="21">
    <source>
        <dbReference type="Pfam" id="PF07732"/>
    </source>
</evidence>
<keyword evidence="15" id="KW-0406">Ion transport</keyword>
<dbReference type="RefSeq" id="XP_015464495.1">
    <property type="nucleotide sequence ID" value="XM_015614677.1"/>
</dbReference>
<evidence type="ECO:0000259" key="19">
    <source>
        <dbReference type="Pfam" id="PF00394"/>
    </source>
</evidence>